<accession>L0R6R5</accession>
<dbReference type="InterPro" id="IPR008874">
    <property type="entry name" value="TraT_complement-R"/>
</dbReference>
<keyword evidence="7" id="KW-1185">Reference proteome</keyword>
<evidence type="ECO:0000256" key="3">
    <source>
        <dbReference type="ARBA" id="ARBA00023136"/>
    </source>
</evidence>
<evidence type="ECO:0000313" key="6">
    <source>
        <dbReference type="EMBL" id="CCO22399.1"/>
    </source>
</evidence>
<dbReference type="Pfam" id="PF05818">
    <property type="entry name" value="TraT"/>
    <property type="match status" value="1"/>
</dbReference>
<keyword evidence="2" id="KW-0732">Signal</keyword>
<dbReference type="eggNOG" id="ENOG5031ADH">
    <property type="taxonomic scope" value="Bacteria"/>
</dbReference>
<dbReference type="PATRIC" id="fig|1121451.3.peg.383"/>
<evidence type="ECO:0000256" key="2">
    <source>
        <dbReference type="ARBA" id="ARBA00022729"/>
    </source>
</evidence>
<proteinExistence type="predicted"/>
<dbReference type="PROSITE" id="PS51257">
    <property type="entry name" value="PROKAR_LIPOPROTEIN"/>
    <property type="match status" value="1"/>
</dbReference>
<dbReference type="OrthoDB" id="5451669at2"/>
<organism evidence="6 7">
    <name type="scientific">Maridesulfovibrio hydrothermalis AM13 = DSM 14728</name>
    <dbReference type="NCBI Taxonomy" id="1121451"/>
    <lineage>
        <taxon>Bacteria</taxon>
        <taxon>Pseudomonadati</taxon>
        <taxon>Thermodesulfobacteriota</taxon>
        <taxon>Desulfovibrionia</taxon>
        <taxon>Desulfovibrionales</taxon>
        <taxon>Desulfovibrionaceae</taxon>
        <taxon>Maridesulfovibrio</taxon>
    </lineage>
</organism>
<dbReference type="Proteomes" id="UP000010808">
    <property type="component" value="Chromosome"/>
</dbReference>
<sequence>MNRNLILKTTVLTIVLAMTLLSGCQSKQRQGMVRDQKTGLLYGSTVSGNLLMDPSQFANPTIKLTIRNTSGDPAINMKAMRTTLENAYRDKGYKITRQGKYSVHLDINLYYSGQISYDVAEEVSLLGGAGGAYLGGRMGQSTDTAIIGAASGAAIGAIVGQYATQDTYTMLADVSIGLVDRNAGKRKYVIEFGDTQIVRDDEDTGYNAYRVRAGTRVAVYAGGDGISQSKIIRGVTLRFRRILQDII</sequence>
<dbReference type="HOGENOM" id="CLU_1114410_0_0_7"/>
<keyword evidence="3" id="KW-0472">Membrane</keyword>
<dbReference type="KEGG" id="dhy:DESAM_20108"/>
<gene>
    <name evidence="6" type="ORF">DESAM_20108</name>
</gene>
<dbReference type="AlphaFoldDB" id="L0R6R5"/>
<evidence type="ECO:0000256" key="1">
    <source>
        <dbReference type="ARBA" id="ARBA00004459"/>
    </source>
</evidence>
<evidence type="ECO:0008006" key="8">
    <source>
        <dbReference type="Google" id="ProtNLM"/>
    </source>
</evidence>
<dbReference type="STRING" id="1121451.DESAM_20108"/>
<dbReference type="EMBL" id="FO203522">
    <property type="protein sequence ID" value="CCO22399.1"/>
    <property type="molecule type" value="Genomic_DNA"/>
</dbReference>
<dbReference type="GO" id="GO:0009279">
    <property type="term" value="C:cell outer membrane"/>
    <property type="evidence" value="ECO:0007669"/>
    <property type="project" value="UniProtKB-SubCell"/>
</dbReference>
<name>L0R6R5_9BACT</name>
<keyword evidence="4" id="KW-0564">Palmitate</keyword>
<protein>
    <recommendedName>
        <fullName evidence="8">TraT complement resistance protein</fullName>
    </recommendedName>
</protein>
<keyword evidence="5" id="KW-0449">Lipoprotein</keyword>
<evidence type="ECO:0000313" key="7">
    <source>
        <dbReference type="Proteomes" id="UP000010808"/>
    </source>
</evidence>
<dbReference type="RefSeq" id="WP_015335009.1">
    <property type="nucleotide sequence ID" value="NC_020055.1"/>
</dbReference>
<comment type="subcellular location">
    <subcellularLocation>
        <location evidence="1">Cell outer membrane</location>
        <topology evidence="1">Lipid-anchor</topology>
    </subcellularLocation>
</comment>
<evidence type="ECO:0000256" key="4">
    <source>
        <dbReference type="ARBA" id="ARBA00023139"/>
    </source>
</evidence>
<evidence type="ECO:0000256" key="5">
    <source>
        <dbReference type="ARBA" id="ARBA00023288"/>
    </source>
</evidence>
<reference evidence="6 7" key="1">
    <citation type="submission" date="2012-10" db="EMBL/GenBank/DDBJ databases">
        <authorList>
            <person name="Genoscope - CEA"/>
        </authorList>
    </citation>
    <scope>NUCLEOTIDE SEQUENCE [LARGE SCALE GENOMIC DNA]</scope>
    <source>
        <strain evidence="7">AM13 / DSM 14728</strain>
    </source>
</reference>